<protein>
    <submittedName>
        <fullName evidence="3">Uncharacterized protein</fullName>
    </submittedName>
</protein>
<feature type="region of interest" description="Disordered" evidence="2">
    <location>
        <begin position="145"/>
        <end position="196"/>
    </location>
</feature>
<evidence type="ECO:0000256" key="1">
    <source>
        <dbReference type="SAM" id="Coils"/>
    </source>
</evidence>
<feature type="region of interest" description="Disordered" evidence="2">
    <location>
        <begin position="1"/>
        <end position="47"/>
    </location>
</feature>
<dbReference type="HOGENOM" id="CLU_089359_0_0_1"/>
<proteinExistence type="predicted"/>
<evidence type="ECO:0000313" key="3">
    <source>
        <dbReference type="EMBL" id="KDQ62690.1"/>
    </source>
</evidence>
<dbReference type="Proteomes" id="UP000027265">
    <property type="component" value="Unassembled WGS sequence"/>
</dbReference>
<accession>A0A067Q933</accession>
<dbReference type="OrthoDB" id="3227715at2759"/>
<feature type="non-terminal residue" evidence="3">
    <location>
        <position position="196"/>
    </location>
</feature>
<dbReference type="AlphaFoldDB" id="A0A067Q933"/>
<gene>
    <name evidence="3" type="ORF">JAAARDRAFT_112664</name>
</gene>
<sequence length="196" mass="21476">MSYPHHLNLGHPPYGPPLLRPSSPADTIGTVYGPDETSQSDDELSQEAFDNKCEEGLKLREMRETEVLANRCPLLPKPKAGTEEKDMFISVMANLRNEVRKLEENELFEETMLRGSQVGLEPQPSSNNIDSIMRSMMGYPTPKSNNTVVNSNQHGAGATDFGNPAWNPGFRPLYPTNEASGGSTPGKRTSKGKGKS</sequence>
<organism evidence="3 4">
    <name type="scientific">Jaapia argillacea MUCL 33604</name>
    <dbReference type="NCBI Taxonomy" id="933084"/>
    <lineage>
        <taxon>Eukaryota</taxon>
        <taxon>Fungi</taxon>
        <taxon>Dikarya</taxon>
        <taxon>Basidiomycota</taxon>
        <taxon>Agaricomycotina</taxon>
        <taxon>Agaricomycetes</taxon>
        <taxon>Agaricomycetidae</taxon>
        <taxon>Jaapiales</taxon>
        <taxon>Jaapiaceae</taxon>
        <taxon>Jaapia</taxon>
    </lineage>
</organism>
<dbReference type="STRING" id="933084.A0A067Q933"/>
<feature type="coiled-coil region" evidence="1">
    <location>
        <begin position="85"/>
        <end position="112"/>
    </location>
</feature>
<keyword evidence="1" id="KW-0175">Coiled coil</keyword>
<keyword evidence="4" id="KW-1185">Reference proteome</keyword>
<feature type="compositionally biased region" description="Polar residues" evidence="2">
    <location>
        <begin position="145"/>
        <end position="154"/>
    </location>
</feature>
<evidence type="ECO:0000313" key="4">
    <source>
        <dbReference type="Proteomes" id="UP000027265"/>
    </source>
</evidence>
<name>A0A067Q933_9AGAM</name>
<reference evidence="4" key="1">
    <citation type="journal article" date="2014" name="Proc. Natl. Acad. Sci. U.S.A.">
        <title>Extensive sampling of basidiomycete genomes demonstrates inadequacy of the white-rot/brown-rot paradigm for wood decay fungi.</title>
        <authorList>
            <person name="Riley R."/>
            <person name="Salamov A.A."/>
            <person name="Brown D.W."/>
            <person name="Nagy L.G."/>
            <person name="Floudas D."/>
            <person name="Held B.W."/>
            <person name="Levasseur A."/>
            <person name="Lombard V."/>
            <person name="Morin E."/>
            <person name="Otillar R."/>
            <person name="Lindquist E.A."/>
            <person name="Sun H."/>
            <person name="LaButti K.M."/>
            <person name="Schmutz J."/>
            <person name="Jabbour D."/>
            <person name="Luo H."/>
            <person name="Baker S.E."/>
            <person name="Pisabarro A.G."/>
            <person name="Walton J.D."/>
            <person name="Blanchette R.A."/>
            <person name="Henrissat B."/>
            <person name="Martin F."/>
            <person name="Cullen D."/>
            <person name="Hibbett D.S."/>
            <person name="Grigoriev I.V."/>
        </authorList>
    </citation>
    <scope>NUCLEOTIDE SEQUENCE [LARGE SCALE GENOMIC DNA]</scope>
    <source>
        <strain evidence="4">MUCL 33604</strain>
    </source>
</reference>
<dbReference type="InParanoid" id="A0A067Q933"/>
<evidence type="ECO:0000256" key="2">
    <source>
        <dbReference type="SAM" id="MobiDB-lite"/>
    </source>
</evidence>
<dbReference type="EMBL" id="KL197711">
    <property type="protein sequence ID" value="KDQ62690.1"/>
    <property type="molecule type" value="Genomic_DNA"/>
</dbReference>